<dbReference type="EMBL" id="HBUE01352067">
    <property type="protein sequence ID" value="CAG6603761.1"/>
    <property type="molecule type" value="Transcribed_RNA"/>
</dbReference>
<name>A0A8D8IFU7_CULPI</name>
<reference evidence="1" key="1">
    <citation type="submission" date="2021-05" db="EMBL/GenBank/DDBJ databases">
        <authorList>
            <person name="Alioto T."/>
            <person name="Alioto T."/>
            <person name="Gomez Garrido J."/>
        </authorList>
    </citation>
    <scope>NUCLEOTIDE SEQUENCE</scope>
</reference>
<dbReference type="AlphaFoldDB" id="A0A8D8IFU7"/>
<dbReference type="EMBL" id="HBUE01244962">
    <property type="protein sequence ID" value="CAG6551462.1"/>
    <property type="molecule type" value="Transcribed_RNA"/>
</dbReference>
<sequence length="99" mass="11396">MIVVRKIYTILKKQASIFFCSLANGSLASPGFRSNHRTLSSPLFLSSEPREKLNINQLNSMIMARKQEHLSLRSSHILKQARFSVVEAYITKFFFCFPK</sequence>
<evidence type="ECO:0000313" key="1">
    <source>
        <dbReference type="EMBL" id="CAG6551462.1"/>
    </source>
</evidence>
<organism evidence="1">
    <name type="scientific">Culex pipiens</name>
    <name type="common">House mosquito</name>
    <dbReference type="NCBI Taxonomy" id="7175"/>
    <lineage>
        <taxon>Eukaryota</taxon>
        <taxon>Metazoa</taxon>
        <taxon>Ecdysozoa</taxon>
        <taxon>Arthropoda</taxon>
        <taxon>Hexapoda</taxon>
        <taxon>Insecta</taxon>
        <taxon>Pterygota</taxon>
        <taxon>Neoptera</taxon>
        <taxon>Endopterygota</taxon>
        <taxon>Diptera</taxon>
        <taxon>Nematocera</taxon>
        <taxon>Culicoidea</taxon>
        <taxon>Culicidae</taxon>
        <taxon>Culicinae</taxon>
        <taxon>Culicini</taxon>
        <taxon>Culex</taxon>
        <taxon>Culex</taxon>
    </lineage>
</organism>
<protein>
    <submittedName>
        <fullName evidence="1">(northern house mosquito) hypothetical protein</fullName>
    </submittedName>
</protein>
<accession>A0A8D8IFU7</accession>
<proteinExistence type="predicted"/>